<sequence length="211" mass="22990">MNYRTILSLSLLALTLFFSGCGSSPNAKIYILDAMDRDSSISALTPQGQGVAVKVGPVSISDVLDQLQIVSRSGENSLIVDEFNRWGGDFQSDIQRVIGENISILLPTDQVILSQEIGLLPIDYQVLVNIREFDGTLGGMVNLNADWTVAGKGKDKSIVTRKSVLEEQADGAGYDAYVAAQSRLLKKLSQDITAEIRNQLAKERTRNNLSN</sequence>
<evidence type="ECO:0000259" key="2">
    <source>
        <dbReference type="Pfam" id="PF03886"/>
    </source>
</evidence>
<dbReference type="AlphaFoldDB" id="A0A7Z0MPC2"/>
<dbReference type="Gene3D" id="3.40.50.10610">
    <property type="entry name" value="ABC-type transport auxiliary lipoprotein component"/>
    <property type="match status" value="1"/>
</dbReference>
<reference evidence="3 4" key="1">
    <citation type="submission" date="2020-05" db="EMBL/GenBank/DDBJ databases">
        <title>Horizontal transmission and recombination maintain forever young bacterial symbiont genomes.</title>
        <authorList>
            <person name="Russell S.L."/>
            <person name="Pepper-Tunick E."/>
            <person name="Svedberg J."/>
            <person name="Byrne A."/>
            <person name="Ruelas Castillo J."/>
            <person name="Vollmers C."/>
            <person name="Beinart R.A."/>
            <person name="Corbett-Detig R."/>
        </authorList>
    </citation>
    <scope>NUCLEOTIDE SEQUENCE [LARGE SCALE GENOMIC DNA]</scope>
    <source>
        <strain evidence="3">4727-3</strain>
    </source>
</reference>
<name>A0A7Z0MPC2_9GAMM</name>
<dbReference type="EMBL" id="JACCHS010000080">
    <property type="protein sequence ID" value="NYT47090.1"/>
    <property type="molecule type" value="Genomic_DNA"/>
</dbReference>
<dbReference type="PROSITE" id="PS51257">
    <property type="entry name" value="PROKAR_LIPOPROTEIN"/>
    <property type="match status" value="1"/>
</dbReference>
<dbReference type="Proteomes" id="UP000537890">
    <property type="component" value="Unassembled WGS sequence"/>
</dbReference>
<gene>
    <name evidence="3" type="ORF">H0A75_05260</name>
</gene>
<evidence type="ECO:0000313" key="3">
    <source>
        <dbReference type="EMBL" id="NYT47090.1"/>
    </source>
</evidence>
<proteinExistence type="predicted"/>
<protein>
    <submittedName>
        <fullName evidence="3">Membrane integrity-associated transporter subunit PqiC</fullName>
    </submittedName>
</protein>
<evidence type="ECO:0000313" key="4">
    <source>
        <dbReference type="Proteomes" id="UP000537890"/>
    </source>
</evidence>
<keyword evidence="1" id="KW-0732">Signal</keyword>
<feature type="domain" description="ABC-type transport auxiliary lipoprotein component" evidence="2">
    <location>
        <begin position="44"/>
        <end position="192"/>
    </location>
</feature>
<comment type="caution">
    <text evidence="3">The sequence shown here is derived from an EMBL/GenBank/DDBJ whole genome shotgun (WGS) entry which is preliminary data.</text>
</comment>
<evidence type="ECO:0000256" key="1">
    <source>
        <dbReference type="SAM" id="SignalP"/>
    </source>
</evidence>
<feature type="chain" id="PRO_5031419173" evidence="1">
    <location>
        <begin position="28"/>
        <end position="211"/>
    </location>
</feature>
<dbReference type="InterPro" id="IPR005586">
    <property type="entry name" value="ABC_trans_aux"/>
</dbReference>
<accession>A0A7Z0MPC2</accession>
<organism evidence="3 4">
    <name type="scientific">Candidatus Methanofishera endochildressiae</name>
    <dbReference type="NCBI Taxonomy" id="2738884"/>
    <lineage>
        <taxon>Bacteria</taxon>
        <taxon>Pseudomonadati</taxon>
        <taxon>Pseudomonadota</taxon>
        <taxon>Gammaproteobacteria</taxon>
        <taxon>Candidatus Methanofishera</taxon>
    </lineage>
</organism>
<dbReference type="Pfam" id="PF03886">
    <property type="entry name" value="ABC_trans_aux"/>
    <property type="match status" value="1"/>
</dbReference>
<dbReference type="SUPFAM" id="SSF159594">
    <property type="entry name" value="XCC0632-like"/>
    <property type="match status" value="1"/>
</dbReference>
<feature type="signal peptide" evidence="1">
    <location>
        <begin position="1"/>
        <end position="27"/>
    </location>
</feature>